<accession>A0A7I9Z7Y5</accession>
<dbReference type="Pfam" id="PF08338">
    <property type="entry name" value="DUF1731"/>
    <property type="match status" value="1"/>
</dbReference>
<gene>
    <name evidence="4" type="ORF">MTIM_29590</name>
</gene>
<evidence type="ECO:0000259" key="3">
    <source>
        <dbReference type="Pfam" id="PF08338"/>
    </source>
</evidence>
<comment type="caution">
    <text evidence="4">The sequence shown here is derived from an EMBL/GenBank/DDBJ whole genome shotgun (WGS) entry which is preliminary data.</text>
</comment>
<dbReference type="InterPro" id="IPR010099">
    <property type="entry name" value="SDR39U1"/>
</dbReference>
<dbReference type="PANTHER" id="PTHR11092:SF0">
    <property type="entry name" value="EPIMERASE FAMILY PROTEIN SDR39U1"/>
    <property type="match status" value="1"/>
</dbReference>
<dbReference type="Gene3D" id="3.30.530.20">
    <property type="match status" value="1"/>
</dbReference>
<dbReference type="NCBIfam" id="TIGR01777">
    <property type="entry name" value="yfcH"/>
    <property type="match status" value="1"/>
</dbReference>
<evidence type="ECO:0000259" key="2">
    <source>
        <dbReference type="Pfam" id="PF01370"/>
    </source>
</evidence>
<dbReference type="InterPro" id="IPR013549">
    <property type="entry name" value="DUF1731"/>
</dbReference>
<evidence type="ECO:0000313" key="4">
    <source>
        <dbReference type="EMBL" id="GFG97080.1"/>
    </source>
</evidence>
<evidence type="ECO:0000313" key="5">
    <source>
        <dbReference type="Proteomes" id="UP000465301"/>
    </source>
</evidence>
<dbReference type="SUPFAM" id="SSF51735">
    <property type="entry name" value="NAD(P)-binding Rossmann-fold domains"/>
    <property type="match status" value="1"/>
</dbReference>
<dbReference type="CDD" id="cd07820">
    <property type="entry name" value="SRPBCC_3"/>
    <property type="match status" value="1"/>
</dbReference>
<organism evidence="4 5">
    <name type="scientific">Mycobacterium timonense</name>
    <dbReference type="NCBI Taxonomy" id="701043"/>
    <lineage>
        <taxon>Bacteria</taxon>
        <taxon>Bacillati</taxon>
        <taxon>Actinomycetota</taxon>
        <taxon>Actinomycetes</taxon>
        <taxon>Mycobacteriales</taxon>
        <taxon>Mycobacteriaceae</taxon>
        <taxon>Mycobacterium</taxon>
        <taxon>Mycobacterium avium complex (MAC)</taxon>
    </lineage>
</organism>
<dbReference type="Pfam" id="PF01370">
    <property type="entry name" value="Epimerase"/>
    <property type="match status" value="1"/>
</dbReference>
<dbReference type="InterPro" id="IPR023393">
    <property type="entry name" value="START-like_dom_sf"/>
</dbReference>
<dbReference type="EMBL" id="BLLA01000001">
    <property type="protein sequence ID" value="GFG97080.1"/>
    <property type="molecule type" value="Genomic_DNA"/>
</dbReference>
<reference evidence="4 5" key="1">
    <citation type="journal article" date="2019" name="Emerg. Microbes Infect.">
        <title>Comprehensive subspecies identification of 175 nontuberculous mycobacteria species based on 7547 genomic profiles.</title>
        <authorList>
            <person name="Matsumoto Y."/>
            <person name="Kinjo T."/>
            <person name="Motooka D."/>
            <person name="Nabeya D."/>
            <person name="Jung N."/>
            <person name="Uechi K."/>
            <person name="Horii T."/>
            <person name="Iida T."/>
            <person name="Fujita J."/>
            <person name="Nakamura S."/>
        </authorList>
    </citation>
    <scope>NUCLEOTIDE SEQUENCE [LARGE SCALE GENOMIC DNA]</scope>
    <source>
        <strain evidence="4 5">JCM 30726</strain>
    </source>
</reference>
<dbReference type="InterPro" id="IPR001509">
    <property type="entry name" value="Epimerase_deHydtase"/>
</dbReference>
<dbReference type="PANTHER" id="PTHR11092">
    <property type="entry name" value="SUGAR NUCLEOTIDE EPIMERASE RELATED"/>
    <property type="match status" value="1"/>
</dbReference>
<proteinExistence type="inferred from homology"/>
<evidence type="ECO:0000256" key="1">
    <source>
        <dbReference type="ARBA" id="ARBA00009353"/>
    </source>
</evidence>
<dbReference type="AlphaFoldDB" id="A0A7I9Z7Y5"/>
<feature type="domain" description="NAD-dependent epimerase/dehydratase" evidence="2">
    <location>
        <begin position="155"/>
        <end position="361"/>
    </location>
</feature>
<dbReference type="SUPFAM" id="SSF55961">
    <property type="entry name" value="Bet v1-like"/>
    <property type="match status" value="1"/>
</dbReference>
<dbReference type="Gene3D" id="3.40.50.720">
    <property type="entry name" value="NAD(P)-binding Rossmann-like Domain"/>
    <property type="match status" value="1"/>
</dbReference>
<dbReference type="Proteomes" id="UP000465301">
    <property type="component" value="Unassembled WGS sequence"/>
</dbReference>
<dbReference type="InterPro" id="IPR036291">
    <property type="entry name" value="NAD(P)-bd_dom_sf"/>
</dbReference>
<feature type="domain" description="DUF1731" evidence="3">
    <location>
        <begin position="398"/>
        <end position="446"/>
    </location>
</feature>
<sequence length="451" mass="48968">MGLDYSSVVHAPITDVFDWHARPGAFHRLSPPWQPMRLVAEASSLKDGRATLALPGGLRWVAVHQPDGYDPPRRFVDVLGGDGLATLPARTAVRWRHTHQFDDIGDGRTRVIDRVDTGVPGSLLRPMFDYRHRQLADDLAAHRLATEHGMRPLTIAVTGSSGLVGSALMAFLRTGGHRVIQLVRRSARGTDERRWDPDDPDPQLFAGVDAVVHLAGASIAGRFTDKHRNAIRNSRIGPTRRIAELLGRGGPRPAVLISASAIGYYGYDRGDDTLAEDSERGEGFLADVVADWEEATTPAREAGLRVVRVRTGIVQSPRGGTLKLMRPLFSAGLGGRLGDGSQWLSWIGIDDLVDVYHRALWDATLSGPVNAVAPQPVRNAEYTSTLAEVLRRPAVLPVPPLGPRLLLGGQGARELACASQRVAPRTLAAAGHRFRQPDLDQALRHVLGRTA</sequence>
<comment type="similarity">
    <text evidence="1">Belongs to the NAD(P)-dependent epimerase/dehydratase family. SDR39U1 subfamily.</text>
</comment>
<name>A0A7I9Z7Y5_9MYCO</name>
<keyword evidence="5" id="KW-1185">Reference proteome</keyword>
<protein>
    <submittedName>
        <fullName evidence="4">Nucleoside-diphosphate sugar epimerase</fullName>
    </submittedName>
</protein>
<dbReference type="RefSeq" id="WP_163710798.1">
    <property type="nucleotide sequence ID" value="NZ_BLLA01000001.1"/>
</dbReference>